<evidence type="ECO:0000313" key="1">
    <source>
        <dbReference type="EMBL" id="DAD89502.1"/>
    </source>
</evidence>
<accession>A0A8S5N4G1</accession>
<protein>
    <submittedName>
        <fullName evidence="1">Uncharacterized protein</fullName>
    </submittedName>
</protein>
<name>A0A8S5N4G1_9CAUD</name>
<proteinExistence type="predicted"/>
<dbReference type="EMBL" id="BK015062">
    <property type="protein sequence ID" value="DAD89502.1"/>
    <property type="molecule type" value="Genomic_DNA"/>
</dbReference>
<reference evidence="1" key="1">
    <citation type="journal article" date="2021" name="Proc. Natl. Acad. Sci. U.S.A.">
        <title>A Catalog of Tens of Thousands of Viruses from Human Metagenomes Reveals Hidden Associations with Chronic Diseases.</title>
        <authorList>
            <person name="Tisza M.J."/>
            <person name="Buck C.B."/>
        </authorList>
    </citation>
    <scope>NUCLEOTIDE SEQUENCE</scope>
    <source>
        <strain evidence="1">CtO4916</strain>
    </source>
</reference>
<sequence>MKEKTKCSEEGGRMSWCISELRVQRWENELR</sequence>
<organism evidence="1">
    <name type="scientific">Myoviridae sp. ctO4916</name>
    <dbReference type="NCBI Taxonomy" id="2826645"/>
    <lineage>
        <taxon>Viruses</taxon>
        <taxon>Duplodnaviria</taxon>
        <taxon>Heunggongvirae</taxon>
        <taxon>Uroviricota</taxon>
        <taxon>Caudoviricetes</taxon>
    </lineage>
</organism>